<dbReference type="STRING" id="1435377.SUSAZ_08040"/>
<dbReference type="OrthoDB" id="87732at2157"/>
<dbReference type="OMA" id="QIYIVDH"/>
<dbReference type="PANTHER" id="PTHR42711:SF5">
    <property type="entry name" value="ABC TRANSPORTER ATP-BINDING PROTEIN NATA"/>
    <property type="match status" value="1"/>
</dbReference>
<dbReference type="Pfam" id="PF00005">
    <property type="entry name" value="ABC_tran"/>
    <property type="match status" value="1"/>
</dbReference>
<proteinExistence type="inferred from homology"/>
<keyword evidence="2" id="KW-0813">Transport</keyword>
<dbReference type="Proteomes" id="UP000065473">
    <property type="component" value="Chromosome"/>
</dbReference>
<gene>
    <name evidence="6" type="ORF">ATY89_09630</name>
    <name evidence="7" type="ORF">ATZ20_01040</name>
</gene>
<reference evidence="8 9" key="1">
    <citation type="submission" date="2015-12" db="EMBL/GenBank/DDBJ databases">
        <title>A stable core within a dynamic pangenome in Sulfolobus acidocaldarius.</title>
        <authorList>
            <person name="Anderson R."/>
            <person name="Kouris A."/>
            <person name="Seward C."/>
            <person name="Campbell K."/>
            <person name="Whitaker R."/>
        </authorList>
    </citation>
    <scope>NUCLEOTIDE SEQUENCE [LARGE SCALE GENOMIC DNA]</scope>
    <source>
        <strain evidence="6 9">GG12-C01-09</strain>
        <strain evidence="7 8">NG05B_CO5_07</strain>
    </source>
</reference>
<dbReference type="CDD" id="cd03263">
    <property type="entry name" value="ABC_subfamily_A"/>
    <property type="match status" value="1"/>
</dbReference>
<evidence type="ECO:0000313" key="7">
    <source>
        <dbReference type="EMBL" id="ALU30865.1"/>
    </source>
</evidence>
<dbReference type="Proteomes" id="UP000060043">
    <property type="component" value="Chromosome"/>
</dbReference>
<dbReference type="SMART" id="SM00382">
    <property type="entry name" value="AAA"/>
    <property type="match status" value="1"/>
</dbReference>
<dbReference type="PANTHER" id="PTHR42711">
    <property type="entry name" value="ABC TRANSPORTER ATP-BINDING PROTEIN"/>
    <property type="match status" value="1"/>
</dbReference>
<organism evidence="6 9">
    <name type="scientific">Sulfolobus acidocaldarius</name>
    <dbReference type="NCBI Taxonomy" id="2285"/>
    <lineage>
        <taxon>Archaea</taxon>
        <taxon>Thermoproteota</taxon>
        <taxon>Thermoprotei</taxon>
        <taxon>Sulfolobales</taxon>
        <taxon>Sulfolobaceae</taxon>
        <taxon>Sulfolobus</taxon>
    </lineage>
</organism>
<comment type="similarity">
    <text evidence="1">Belongs to the ABC transporter superfamily.</text>
</comment>
<keyword evidence="3" id="KW-0547">Nucleotide-binding</keyword>
<dbReference type="GO" id="GO:0005524">
    <property type="term" value="F:ATP binding"/>
    <property type="evidence" value="ECO:0007669"/>
    <property type="project" value="UniProtKB-KW"/>
</dbReference>
<dbReference type="PaxDb" id="1435377-SUSAZ_08040"/>
<evidence type="ECO:0000313" key="8">
    <source>
        <dbReference type="Proteomes" id="UP000060043"/>
    </source>
</evidence>
<sequence>MNTDTFVLVEVNNVWKLYGKFVANENISMNIEEGEIVALLGPNGAGKTTLVKQLYGELNPNKGEIRVLGSKPTDRGIKKHMGVVPQECEPYGDLTVWDNIYYMARIKGVDKERAKERTKELLEQLELSDKGKTLGRDLSGGLKRRLLISMALVNDPKLIILDEPTTGLDPQARREVWDILLKLKKEGKSILLTTHYLEEAERLANRIYFIYRKIIVEGTPNEVKDKFANWYEVIDYSTGNVYRVKGEDEVKRIIQQLNGKFEVRAPSLEDVYLEVIKSVQGVH</sequence>
<dbReference type="InterPro" id="IPR003593">
    <property type="entry name" value="AAA+_ATPase"/>
</dbReference>
<evidence type="ECO:0000313" key="6">
    <source>
        <dbReference type="EMBL" id="ALU30170.1"/>
    </source>
</evidence>
<dbReference type="GO" id="GO:0016887">
    <property type="term" value="F:ATP hydrolysis activity"/>
    <property type="evidence" value="ECO:0007669"/>
    <property type="project" value="InterPro"/>
</dbReference>
<dbReference type="InterPro" id="IPR050763">
    <property type="entry name" value="ABC_transporter_ATP-binding"/>
</dbReference>
<dbReference type="EMBL" id="CP013694">
    <property type="protein sequence ID" value="ALU30170.1"/>
    <property type="molecule type" value="Genomic_DNA"/>
</dbReference>
<dbReference type="EMBL" id="CP013695">
    <property type="protein sequence ID" value="ALU30865.1"/>
    <property type="molecule type" value="Genomic_DNA"/>
</dbReference>
<evidence type="ECO:0000256" key="2">
    <source>
        <dbReference type="ARBA" id="ARBA00022448"/>
    </source>
</evidence>
<evidence type="ECO:0000256" key="4">
    <source>
        <dbReference type="ARBA" id="ARBA00022840"/>
    </source>
</evidence>
<keyword evidence="4" id="KW-0067">ATP-binding</keyword>
<evidence type="ECO:0000256" key="1">
    <source>
        <dbReference type="ARBA" id="ARBA00005417"/>
    </source>
</evidence>
<evidence type="ECO:0000313" key="9">
    <source>
        <dbReference type="Proteomes" id="UP000065473"/>
    </source>
</evidence>
<evidence type="ECO:0000256" key="3">
    <source>
        <dbReference type="ARBA" id="ARBA00022741"/>
    </source>
</evidence>
<dbReference type="RefSeq" id="WP_011278507.1">
    <property type="nucleotide sequence ID" value="NZ_BHWZ01000004.1"/>
</dbReference>
<protein>
    <submittedName>
        <fullName evidence="6">MarR family transcriptional regulator</fullName>
    </submittedName>
</protein>
<accession>A0A0U3FAI1</accession>
<dbReference type="InterPro" id="IPR027417">
    <property type="entry name" value="P-loop_NTPase"/>
</dbReference>
<dbReference type="AlphaFoldDB" id="A0A0U3FAI1"/>
<name>A0A0U3FAI1_9CREN</name>
<evidence type="ECO:0000259" key="5">
    <source>
        <dbReference type="PROSITE" id="PS50893"/>
    </source>
</evidence>
<dbReference type="GeneID" id="14552190"/>
<dbReference type="InterPro" id="IPR003439">
    <property type="entry name" value="ABC_transporter-like_ATP-bd"/>
</dbReference>
<dbReference type="Gene3D" id="3.40.50.300">
    <property type="entry name" value="P-loop containing nucleotide triphosphate hydrolases"/>
    <property type="match status" value="1"/>
</dbReference>
<feature type="domain" description="ABC transporter" evidence="5">
    <location>
        <begin position="9"/>
        <end position="236"/>
    </location>
</feature>
<dbReference type="SUPFAM" id="SSF52540">
    <property type="entry name" value="P-loop containing nucleoside triphosphate hydrolases"/>
    <property type="match status" value="1"/>
</dbReference>
<dbReference type="PROSITE" id="PS50893">
    <property type="entry name" value="ABC_TRANSPORTER_2"/>
    <property type="match status" value="1"/>
</dbReference>